<organism evidence="1 2">
    <name type="scientific">Chengkuizengella axinellae</name>
    <dbReference type="NCBI Taxonomy" id="3064388"/>
    <lineage>
        <taxon>Bacteria</taxon>
        <taxon>Bacillati</taxon>
        <taxon>Bacillota</taxon>
        <taxon>Bacilli</taxon>
        <taxon>Bacillales</taxon>
        <taxon>Paenibacillaceae</taxon>
        <taxon>Chengkuizengella</taxon>
    </lineage>
</organism>
<evidence type="ECO:0000313" key="1">
    <source>
        <dbReference type="EMBL" id="MDP5273691.1"/>
    </source>
</evidence>
<name>A0ABT9IWG8_9BACL</name>
<accession>A0ABT9IWG8</accession>
<dbReference type="Proteomes" id="UP001231941">
    <property type="component" value="Unassembled WGS sequence"/>
</dbReference>
<comment type="caution">
    <text evidence="1">The sequence shown here is derived from an EMBL/GenBank/DDBJ whole genome shotgun (WGS) entry which is preliminary data.</text>
</comment>
<proteinExistence type="predicted"/>
<dbReference type="RefSeq" id="WP_305990998.1">
    <property type="nucleotide sequence ID" value="NZ_JAVAMP010000002.1"/>
</dbReference>
<dbReference type="EMBL" id="JAVAMP010000002">
    <property type="protein sequence ID" value="MDP5273691.1"/>
    <property type="molecule type" value="Genomic_DNA"/>
</dbReference>
<protein>
    <submittedName>
        <fullName evidence="1">Uncharacterized protein</fullName>
    </submittedName>
</protein>
<sequence length="169" mass="19988">MNVMSFEQLNDAIDKISYLFIDTLKVWIDKEKKNLDSFLKSPEDHIDYNPYMIVDYESLSESSELMKEMSESLNIIAEYKKGNPNYIRTQHDVAFENIPYGILERLKEWIEKKIQDMEGFYDQPSSFTMKEYNSFISLDENILGADLASYKDVYEGLDLVIQYKKERII</sequence>
<keyword evidence="2" id="KW-1185">Reference proteome</keyword>
<reference evidence="1 2" key="1">
    <citation type="submission" date="2023-08" db="EMBL/GenBank/DDBJ databases">
        <authorList>
            <person name="Park J.-S."/>
        </authorList>
    </citation>
    <scope>NUCLEOTIDE SEQUENCE [LARGE SCALE GENOMIC DNA]</scope>
    <source>
        <strain evidence="1 2">2205SS18-9</strain>
    </source>
</reference>
<gene>
    <name evidence="1" type="ORF">Q5Y73_06220</name>
</gene>
<evidence type="ECO:0000313" key="2">
    <source>
        <dbReference type="Proteomes" id="UP001231941"/>
    </source>
</evidence>